<reference evidence="1 2" key="3">
    <citation type="journal article" date="2022" name="Microbiol. Spectr.">
        <title>Folding features and dynamics of 3D genome architecture in plant fungal pathogens.</title>
        <authorList>
            <person name="Xia C."/>
        </authorList>
    </citation>
    <scope>NUCLEOTIDE SEQUENCE [LARGE SCALE GENOMIC DNA]</scope>
    <source>
        <strain evidence="1 2">93-210</strain>
    </source>
</reference>
<keyword evidence="2" id="KW-1185">Reference proteome</keyword>
<reference evidence="2" key="2">
    <citation type="journal article" date="2018" name="Mol. Plant Microbe Interact.">
        <title>Genome sequence resources for the wheat stripe rust pathogen (Puccinia striiformis f. sp. tritici) and the barley stripe rust pathogen (Puccinia striiformis f. sp. hordei).</title>
        <authorList>
            <person name="Xia C."/>
            <person name="Wang M."/>
            <person name="Yin C."/>
            <person name="Cornejo O.E."/>
            <person name="Hulbert S.H."/>
            <person name="Chen X."/>
        </authorList>
    </citation>
    <scope>NUCLEOTIDE SEQUENCE [LARGE SCALE GENOMIC DNA]</scope>
    <source>
        <strain evidence="2">93-210</strain>
    </source>
</reference>
<name>A0ACC0EN47_9BASI</name>
<dbReference type="EMBL" id="CM045868">
    <property type="protein sequence ID" value="KAI7957049.1"/>
    <property type="molecule type" value="Genomic_DNA"/>
</dbReference>
<evidence type="ECO:0000313" key="2">
    <source>
        <dbReference type="Proteomes" id="UP001060170"/>
    </source>
</evidence>
<accession>A0ACC0EN47</accession>
<proteinExistence type="predicted"/>
<dbReference type="Proteomes" id="UP001060170">
    <property type="component" value="Chromosome 4"/>
</dbReference>
<reference evidence="2" key="1">
    <citation type="journal article" date="2018" name="BMC Genomics">
        <title>Genomic insights into host adaptation between the wheat stripe rust pathogen (Puccinia striiformis f. sp. tritici) and the barley stripe rust pathogen (Puccinia striiformis f. sp. hordei).</title>
        <authorList>
            <person name="Xia C."/>
            <person name="Wang M."/>
            <person name="Yin C."/>
            <person name="Cornejo O.E."/>
            <person name="Hulbert S.H."/>
            <person name="Chen X."/>
        </authorList>
    </citation>
    <scope>NUCLEOTIDE SEQUENCE [LARGE SCALE GENOMIC DNA]</scope>
    <source>
        <strain evidence="2">93-210</strain>
    </source>
</reference>
<evidence type="ECO:0000313" key="1">
    <source>
        <dbReference type="EMBL" id="KAI7957049.1"/>
    </source>
</evidence>
<protein>
    <submittedName>
        <fullName evidence="1">Uncharacterized protein</fullName>
    </submittedName>
</protein>
<sequence>MPTKAQKAQQRRRGNLKKEQSPHPQPLKSTKKEVGKKETAIVIDSNEDHEDPIILDSDIEDNQPVTIDP</sequence>
<organism evidence="1 2">
    <name type="scientific">Puccinia striiformis f. sp. tritici</name>
    <dbReference type="NCBI Taxonomy" id="168172"/>
    <lineage>
        <taxon>Eukaryota</taxon>
        <taxon>Fungi</taxon>
        <taxon>Dikarya</taxon>
        <taxon>Basidiomycota</taxon>
        <taxon>Pucciniomycotina</taxon>
        <taxon>Pucciniomycetes</taxon>
        <taxon>Pucciniales</taxon>
        <taxon>Pucciniaceae</taxon>
        <taxon>Puccinia</taxon>
    </lineage>
</organism>
<comment type="caution">
    <text evidence="1">The sequence shown here is derived from an EMBL/GenBank/DDBJ whole genome shotgun (WGS) entry which is preliminary data.</text>
</comment>
<gene>
    <name evidence="1" type="ORF">MJO28_004144</name>
</gene>